<dbReference type="PANTHER" id="PTHR10655:SF63">
    <property type="entry name" value="PHOSPHOLIPASE_CARBOXYLESTERASE_THIOESTERASE DOMAIN-CONTAINING PROTEIN"/>
    <property type="match status" value="1"/>
</dbReference>
<dbReference type="GeneID" id="28851557"/>
<evidence type="ECO:0000259" key="2">
    <source>
        <dbReference type="Pfam" id="PF02230"/>
    </source>
</evidence>
<gene>
    <name evidence="3" type="ORF">VFPPC_08949</name>
</gene>
<dbReference type="Gene3D" id="3.40.50.1820">
    <property type="entry name" value="alpha/beta hydrolase"/>
    <property type="match status" value="1"/>
</dbReference>
<dbReference type="Pfam" id="PF02230">
    <property type="entry name" value="Abhydrolase_2"/>
    <property type="match status" value="1"/>
</dbReference>
<feature type="domain" description="Phospholipase/carboxylesterase/thioesterase" evidence="2">
    <location>
        <begin position="16"/>
        <end position="172"/>
    </location>
</feature>
<dbReference type="KEGG" id="pchm:VFPPC_08949"/>
<name>A0A179FBU2_METCM</name>
<keyword evidence="4" id="KW-1185">Reference proteome</keyword>
<comment type="caution">
    <text evidence="3">The sequence shown here is derived from an EMBL/GenBank/DDBJ whole genome shotgun (WGS) entry which is preliminary data.</text>
</comment>
<dbReference type="InterPro" id="IPR029058">
    <property type="entry name" value="AB_hydrolase_fold"/>
</dbReference>
<evidence type="ECO:0000313" key="3">
    <source>
        <dbReference type="EMBL" id="OAQ63035.1"/>
    </source>
</evidence>
<accession>A0A179FBU2</accession>
<dbReference type="GO" id="GO:0052689">
    <property type="term" value="F:carboxylic ester hydrolase activity"/>
    <property type="evidence" value="ECO:0007669"/>
    <property type="project" value="TreeGrafter"/>
</dbReference>
<organism evidence="3 4">
    <name type="scientific">Pochonia chlamydosporia 170</name>
    <dbReference type="NCBI Taxonomy" id="1380566"/>
    <lineage>
        <taxon>Eukaryota</taxon>
        <taxon>Fungi</taxon>
        <taxon>Dikarya</taxon>
        <taxon>Ascomycota</taxon>
        <taxon>Pezizomycotina</taxon>
        <taxon>Sordariomycetes</taxon>
        <taxon>Hypocreomycetidae</taxon>
        <taxon>Hypocreales</taxon>
        <taxon>Clavicipitaceae</taxon>
        <taxon>Pochonia</taxon>
    </lineage>
</organism>
<dbReference type="AlphaFoldDB" id="A0A179FBU2"/>
<proteinExistence type="inferred from homology"/>
<reference evidence="3 4" key="1">
    <citation type="journal article" date="2016" name="PLoS Pathog.">
        <title>Biosynthesis of antibiotic leucinostatins in bio-control fungus Purpureocillium lilacinum and their inhibition on phytophthora revealed by genome mining.</title>
        <authorList>
            <person name="Wang G."/>
            <person name="Liu Z."/>
            <person name="Lin R."/>
            <person name="Li E."/>
            <person name="Mao Z."/>
            <person name="Ling J."/>
            <person name="Yang Y."/>
            <person name="Yin W.B."/>
            <person name="Xie B."/>
        </authorList>
    </citation>
    <scope>NUCLEOTIDE SEQUENCE [LARGE SCALE GENOMIC DNA]</scope>
    <source>
        <strain evidence="3">170</strain>
    </source>
</reference>
<dbReference type="GO" id="GO:0008474">
    <property type="term" value="F:palmitoyl-(protein) hydrolase activity"/>
    <property type="evidence" value="ECO:0007669"/>
    <property type="project" value="TreeGrafter"/>
</dbReference>
<dbReference type="STRING" id="1380566.A0A179FBU2"/>
<evidence type="ECO:0000256" key="1">
    <source>
        <dbReference type="ARBA" id="ARBA00006499"/>
    </source>
</evidence>
<dbReference type="Proteomes" id="UP000078397">
    <property type="component" value="Unassembled WGS sequence"/>
</dbReference>
<dbReference type="InterPro" id="IPR050565">
    <property type="entry name" value="LYPA1-2/EST-like"/>
</dbReference>
<sequence>MNTETRDFSPQFGPTHVVNPLTTHTHTAIVLHGRGSNGQEFAEEFFSSHLSDNKSLAQRLPGWRWVFPSSPELWSTTFQELMPAWFEAHSLTDITARQDLQTSGIRASVKHIQKVIDDEITKLTGNAGNVLLGGISQGAAIGMWCLLCSRSEHPIGAFFGSNTWLPFAANIERMIGLRNKNRGDAIESVAAEQEFDRFVSGLLADDLPAAKVFLGHGADDAYVDVTLGRQARNVLSKAGFEVDWKEYSGAEEEGHWFKAPEQMDDIYRFIVDNMPG</sequence>
<dbReference type="GO" id="GO:0005737">
    <property type="term" value="C:cytoplasm"/>
    <property type="evidence" value="ECO:0007669"/>
    <property type="project" value="TreeGrafter"/>
</dbReference>
<dbReference type="InterPro" id="IPR003140">
    <property type="entry name" value="PLipase/COase/thioEstase"/>
</dbReference>
<dbReference type="OrthoDB" id="2418081at2759"/>
<dbReference type="SUPFAM" id="SSF53474">
    <property type="entry name" value="alpha/beta-Hydrolases"/>
    <property type="match status" value="1"/>
</dbReference>
<evidence type="ECO:0000313" key="4">
    <source>
        <dbReference type="Proteomes" id="UP000078397"/>
    </source>
</evidence>
<protein>
    <submittedName>
        <fullName evidence="3">Phospholipase/carboxylesterase</fullName>
    </submittedName>
</protein>
<dbReference type="PANTHER" id="PTHR10655">
    <property type="entry name" value="LYSOPHOSPHOLIPASE-RELATED"/>
    <property type="match status" value="1"/>
</dbReference>
<dbReference type="RefSeq" id="XP_018140615.1">
    <property type="nucleotide sequence ID" value="XM_018287563.1"/>
</dbReference>
<dbReference type="EMBL" id="LSBJ02000006">
    <property type="protein sequence ID" value="OAQ63035.1"/>
    <property type="molecule type" value="Genomic_DNA"/>
</dbReference>
<comment type="similarity">
    <text evidence="1">Belongs to the AB hydrolase superfamily. AB hydrolase 2 family.</text>
</comment>